<proteinExistence type="predicted"/>
<evidence type="ECO:0000313" key="2">
    <source>
        <dbReference type="EnsemblMetazoa" id="ACUA013020-PA"/>
    </source>
</evidence>
<reference evidence="3" key="1">
    <citation type="submission" date="2013-09" db="EMBL/GenBank/DDBJ databases">
        <title>The Genome Sequence of Anopheles culicifacies species A.</title>
        <authorList>
            <consortium name="The Broad Institute Genomics Platform"/>
            <person name="Neafsey D.E."/>
            <person name="Besansky N."/>
            <person name="Howell P."/>
            <person name="Walton C."/>
            <person name="Young S.K."/>
            <person name="Zeng Q."/>
            <person name="Gargeya S."/>
            <person name="Fitzgerald M."/>
            <person name="Haas B."/>
            <person name="Abouelleil A."/>
            <person name="Allen A.W."/>
            <person name="Alvarado L."/>
            <person name="Arachchi H.M."/>
            <person name="Berlin A.M."/>
            <person name="Chapman S.B."/>
            <person name="Gainer-Dewar J."/>
            <person name="Goldberg J."/>
            <person name="Griggs A."/>
            <person name="Gujja S."/>
            <person name="Hansen M."/>
            <person name="Howarth C."/>
            <person name="Imamovic A."/>
            <person name="Ireland A."/>
            <person name="Larimer J."/>
            <person name="McCowan C."/>
            <person name="Murphy C."/>
            <person name="Pearson M."/>
            <person name="Poon T.W."/>
            <person name="Priest M."/>
            <person name="Roberts A."/>
            <person name="Saif S."/>
            <person name="Shea T."/>
            <person name="Sisk P."/>
            <person name="Sykes S."/>
            <person name="Wortman J."/>
            <person name="Nusbaum C."/>
            <person name="Birren B."/>
        </authorList>
    </citation>
    <scope>NUCLEOTIDE SEQUENCE [LARGE SCALE GENOMIC DNA]</scope>
    <source>
        <strain evidence="3">A-37</strain>
    </source>
</reference>
<dbReference type="Proteomes" id="UP000075883">
    <property type="component" value="Unassembled WGS sequence"/>
</dbReference>
<feature type="compositionally biased region" description="Basic and acidic residues" evidence="1">
    <location>
        <begin position="109"/>
        <end position="126"/>
    </location>
</feature>
<keyword evidence="3" id="KW-1185">Reference proteome</keyword>
<reference evidence="2" key="2">
    <citation type="submission" date="2020-05" db="UniProtKB">
        <authorList>
            <consortium name="EnsemblMetazoa"/>
        </authorList>
    </citation>
    <scope>IDENTIFICATION</scope>
    <source>
        <strain evidence="2">A-37</strain>
    </source>
</reference>
<dbReference type="AlphaFoldDB" id="A0A182M9U0"/>
<dbReference type="EMBL" id="AXCM01000618">
    <property type="status" value="NOT_ANNOTATED_CDS"/>
    <property type="molecule type" value="Genomic_DNA"/>
</dbReference>
<dbReference type="VEuPathDB" id="VectorBase:ACUA013020"/>
<feature type="compositionally biased region" description="Basic and acidic residues" evidence="1">
    <location>
        <begin position="73"/>
        <end position="86"/>
    </location>
</feature>
<organism evidence="2 3">
    <name type="scientific">Anopheles culicifacies</name>
    <dbReference type="NCBI Taxonomy" id="139723"/>
    <lineage>
        <taxon>Eukaryota</taxon>
        <taxon>Metazoa</taxon>
        <taxon>Ecdysozoa</taxon>
        <taxon>Arthropoda</taxon>
        <taxon>Hexapoda</taxon>
        <taxon>Insecta</taxon>
        <taxon>Pterygota</taxon>
        <taxon>Neoptera</taxon>
        <taxon>Endopterygota</taxon>
        <taxon>Diptera</taxon>
        <taxon>Nematocera</taxon>
        <taxon>Culicoidea</taxon>
        <taxon>Culicidae</taxon>
        <taxon>Anophelinae</taxon>
        <taxon>Anopheles</taxon>
        <taxon>culicifacies species complex</taxon>
    </lineage>
</organism>
<name>A0A182M9U0_9DIPT</name>
<feature type="compositionally biased region" description="Polar residues" evidence="1">
    <location>
        <begin position="127"/>
        <end position="138"/>
    </location>
</feature>
<dbReference type="EnsemblMetazoa" id="ACUA013020-RA">
    <property type="protein sequence ID" value="ACUA013020-PA"/>
    <property type="gene ID" value="ACUA013020"/>
</dbReference>
<accession>A0A182M9U0</accession>
<evidence type="ECO:0000256" key="1">
    <source>
        <dbReference type="SAM" id="MobiDB-lite"/>
    </source>
</evidence>
<feature type="region of interest" description="Disordered" evidence="1">
    <location>
        <begin position="73"/>
        <end position="138"/>
    </location>
</feature>
<evidence type="ECO:0000313" key="3">
    <source>
        <dbReference type="Proteomes" id="UP000075883"/>
    </source>
</evidence>
<protein>
    <submittedName>
        <fullName evidence="2">Uncharacterized protein</fullName>
    </submittedName>
</protein>
<sequence>MVTRAHGSIVGRSESRRVPVHPLAALNRSEAKVEQHAAYFRWVMVMLVGHAKMAPELVDGLRQSARKIAALHPEKDGEKNYQHSDHAQGGNAVLVDQTGQQYSNGLAQCHDDREHDRTESGNRIENEQLSDSGRNGQYDTVDHKLRMINGKHK</sequence>
<feature type="compositionally biased region" description="Polar residues" evidence="1">
    <location>
        <begin position="97"/>
        <end position="106"/>
    </location>
</feature>